<comment type="similarity">
    <text evidence="1">Belongs to the CSN7/EIF3M family. CSN7 subfamily.</text>
</comment>
<dbReference type="STRING" id="2903.R1FSJ0"/>
<sequence>MSSIVFATNASLSFVECVALEEKGEFKALGERLLAAIRERFGSADEGEVEVAYTLLLQLLLKWGLIEGMIEALADELASSTDERPALRRTLLLSLYGLLHFAMLSKLLLFCARCGGGSLDLLLGGAERRVATVEDWVGARQLSEAQKRELWGLILDASLDADAGSDEHRTYESGVKYLSLHSAKDVAADAELRSRLVKCVLLTLRSPALLTCDTLAQLPMARDFLEFAAVPAHAAFLEAQGLDTASLERKMRLLSLTSLCVAHKELTYAAVAEANDRSIECVFALRVSADEVEHWVVETISAGLIVAKMDQVRSTVVVSGCLEREFGKEQLGRLQGSLEGWAASVQSLLKVVADSKPAP</sequence>
<evidence type="ECO:0000256" key="1">
    <source>
        <dbReference type="ARBA" id="ARBA00008482"/>
    </source>
</evidence>
<dbReference type="GO" id="GO:0005852">
    <property type="term" value="C:eukaryotic translation initiation factor 3 complex"/>
    <property type="evidence" value="ECO:0007669"/>
    <property type="project" value="TreeGrafter"/>
</dbReference>
<evidence type="ECO:0000313" key="3">
    <source>
        <dbReference type="EnsemblProtists" id="EOD36444"/>
    </source>
</evidence>
<dbReference type="Pfam" id="PF01399">
    <property type="entry name" value="PCI"/>
    <property type="match status" value="1"/>
</dbReference>
<protein>
    <recommendedName>
        <fullName evidence="2">PCI domain-containing protein</fullName>
    </recommendedName>
</protein>
<dbReference type="GO" id="GO:0002183">
    <property type="term" value="P:cytoplasmic translational initiation"/>
    <property type="evidence" value="ECO:0007669"/>
    <property type="project" value="TreeGrafter"/>
</dbReference>
<evidence type="ECO:0000259" key="2">
    <source>
        <dbReference type="PROSITE" id="PS50250"/>
    </source>
</evidence>
<accession>A0A0D3KL09</accession>
<evidence type="ECO:0000313" key="4">
    <source>
        <dbReference type="Proteomes" id="UP000013827"/>
    </source>
</evidence>
<dbReference type="KEGG" id="ehx:EMIHUDRAFT_226502"/>
<dbReference type="HOGENOM" id="CLU_772600_0_0_1"/>
<dbReference type="EnsemblProtists" id="EOD36444">
    <property type="protein sequence ID" value="EOD36444"/>
    <property type="gene ID" value="EMIHUDRAFT_226502"/>
</dbReference>
<dbReference type="AlphaFoldDB" id="A0A0D3KL09"/>
<reference evidence="4" key="1">
    <citation type="journal article" date="2013" name="Nature">
        <title>Pan genome of the phytoplankton Emiliania underpins its global distribution.</title>
        <authorList>
            <person name="Read B.A."/>
            <person name="Kegel J."/>
            <person name="Klute M.J."/>
            <person name="Kuo A."/>
            <person name="Lefebvre S.C."/>
            <person name="Maumus F."/>
            <person name="Mayer C."/>
            <person name="Miller J."/>
            <person name="Monier A."/>
            <person name="Salamov A."/>
            <person name="Young J."/>
            <person name="Aguilar M."/>
            <person name="Claverie J.M."/>
            <person name="Frickenhaus S."/>
            <person name="Gonzalez K."/>
            <person name="Herman E.K."/>
            <person name="Lin Y.C."/>
            <person name="Napier J."/>
            <person name="Ogata H."/>
            <person name="Sarno A.F."/>
            <person name="Shmutz J."/>
            <person name="Schroeder D."/>
            <person name="de Vargas C."/>
            <person name="Verret F."/>
            <person name="von Dassow P."/>
            <person name="Valentin K."/>
            <person name="Van de Peer Y."/>
            <person name="Wheeler G."/>
            <person name="Dacks J.B."/>
            <person name="Delwiche C.F."/>
            <person name="Dyhrman S.T."/>
            <person name="Glockner G."/>
            <person name="John U."/>
            <person name="Richards T."/>
            <person name="Worden A.Z."/>
            <person name="Zhang X."/>
            <person name="Grigoriev I.V."/>
            <person name="Allen A.E."/>
            <person name="Bidle K."/>
            <person name="Borodovsky M."/>
            <person name="Bowler C."/>
            <person name="Brownlee C."/>
            <person name="Cock J.M."/>
            <person name="Elias M."/>
            <person name="Gladyshev V.N."/>
            <person name="Groth M."/>
            <person name="Guda C."/>
            <person name="Hadaegh A."/>
            <person name="Iglesias-Rodriguez M.D."/>
            <person name="Jenkins J."/>
            <person name="Jones B.M."/>
            <person name="Lawson T."/>
            <person name="Leese F."/>
            <person name="Lindquist E."/>
            <person name="Lobanov A."/>
            <person name="Lomsadze A."/>
            <person name="Malik S.B."/>
            <person name="Marsh M.E."/>
            <person name="Mackinder L."/>
            <person name="Mock T."/>
            <person name="Mueller-Roeber B."/>
            <person name="Pagarete A."/>
            <person name="Parker M."/>
            <person name="Probert I."/>
            <person name="Quesneville H."/>
            <person name="Raines C."/>
            <person name="Rensing S.A."/>
            <person name="Riano-Pachon D.M."/>
            <person name="Richier S."/>
            <person name="Rokitta S."/>
            <person name="Shiraiwa Y."/>
            <person name="Soanes D.M."/>
            <person name="van der Giezen M."/>
            <person name="Wahlund T.M."/>
            <person name="Williams B."/>
            <person name="Wilson W."/>
            <person name="Wolfe G."/>
            <person name="Wurch L.L."/>
        </authorList>
    </citation>
    <scope>NUCLEOTIDE SEQUENCE</scope>
</reference>
<feature type="domain" description="PCI" evidence="2">
    <location>
        <begin position="146"/>
        <end position="323"/>
    </location>
</feature>
<dbReference type="PaxDb" id="2903-EOD36444"/>
<dbReference type="SMART" id="SM00088">
    <property type="entry name" value="PINT"/>
    <property type="match status" value="1"/>
</dbReference>
<dbReference type="InterPro" id="IPR000717">
    <property type="entry name" value="PCI_dom"/>
</dbReference>
<dbReference type="eggNOG" id="KOG2753">
    <property type="taxonomic scope" value="Eukaryota"/>
</dbReference>
<proteinExistence type="inferred from homology"/>
<name>A0A0D3KL09_EMIH1</name>
<organism evidence="3 4">
    <name type="scientific">Emiliania huxleyi (strain CCMP1516)</name>
    <dbReference type="NCBI Taxonomy" id="280463"/>
    <lineage>
        <taxon>Eukaryota</taxon>
        <taxon>Haptista</taxon>
        <taxon>Haptophyta</taxon>
        <taxon>Prymnesiophyceae</taxon>
        <taxon>Isochrysidales</taxon>
        <taxon>Noelaerhabdaceae</taxon>
        <taxon>Emiliania</taxon>
    </lineage>
</organism>
<dbReference type="PROSITE" id="PS50250">
    <property type="entry name" value="PCI"/>
    <property type="match status" value="1"/>
</dbReference>
<dbReference type="GeneID" id="17281715"/>
<dbReference type="Proteomes" id="UP000013827">
    <property type="component" value="Unassembled WGS sequence"/>
</dbReference>
<dbReference type="PANTHER" id="PTHR15350">
    <property type="entry name" value="COP9 SIGNALOSOME COMPLEX SUBUNIT 7/DENDRITIC CELL PROTEIN GA17"/>
    <property type="match status" value="1"/>
</dbReference>
<dbReference type="InterPro" id="IPR045237">
    <property type="entry name" value="COPS7/eIF3m"/>
</dbReference>
<reference evidence="3" key="2">
    <citation type="submission" date="2024-10" db="UniProtKB">
        <authorList>
            <consortium name="EnsemblProtists"/>
        </authorList>
    </citation>
    <scope>IDENTIFICATION</scope>
</reference>
<dbReference type="RefSeq" id="XP_005788873.1">
    <property type="nucleotide sequence ID" value="XM_005788816.1"/>
</dbReference>
<keyword evidence="4" id="KW-1185">Reference proteome</keyword>
<dbReference type="PANTHER" id="PTHR15350:SF2">
    <property type="entry name" value="EUKARYOTIC TRANSLATION INITIATION FACTOR 3 SUBUNIT M"/>
    <property type="match status" value="1"/>
</dbReference>